<feature type="compositionally biased region" description="Basic and acidic residues" evidence="6">
    <location>
        <begin position="27"/>
        <end position="44"/>
    </location>
</feature>
<evidence type="ECO:0000256" key="1">
    <source>
        <dbReference type="ARBA" id="ARBA00004141"/>
    </source>
</evidence>
<evidence type="ECO:0000313" key="9">
    <source>
        <dbReference type="Proteomes" id="UP001345013"/>
    </source>
</evidence>
<name>A0ABR0KE99_9EURO</name>
<keyword evidence="5 7" id="KW-0472">Membrane</keyword>
<protein>
    <submittedName>
        <fullName evidence="8">Glycerol transporter</fullName>
    </submittedName>
</protein>
<dbReference type="EMBL" id="JAVRRG010000042">
    <property type="protein sequence ID" value="KAK5093523.1"/>
    <property type="molecule type" value="Genomic_DNA"/>
</dbReference>
<keyword evidence="4 7" id="KW-1133">Transmembrane helix</keyword>
<feature type="transmembrane region" description="Helical" evidence="7">
    <location>
        <begin position="62"/>
        <end position="81"/>
    </location>
</feature>
<evidence type="ECO:0000256" key="2">
    <source>
        <dbReference type="ARBA" id="ARBA00010323"/>
    </source>
</evidence>
<evidence type="ECO:0000256" key="7">
    <source>
        <dbReference type="SAM" id="Phobius"/>
    </source>
</evidence>
<evidence type="ECO:0000256" key="6">
    <source>
        <dbReference type="SAM" id="MobiDB-lite"/>
    </source>
</evidence>
<feature type="transmembrane region" description="Helical" evidence="7">
    <location>
        <begin position="509"/>
        <end position="528"/>
    </location>
</feature>
<sequence length="617" mass="69599">MTVYSFFRDVYSLDTLDTRLTTSSKTPSKDADDISKSTSKDAVKTTDLPPGASPTKWGTPEFYLYTLVFVVCVPLMYKAVWDVSQPSSPHYKEYEKLLSHGWLFGRKVDNSDGQYAGFRDNIPYLSILLLIHPLLRRAYNFLTMSSETGMSTSKTSSSTASQHLASRLNFDFVSGLVFISALHGFSALKVLAILYINYCIAMRAPRHAVPTATWIFNLTVLFANELAQGYHFSSLTEAAAPFYAGAQDLGKFLDGWGGLIPRWEVLFNITILRLIAFNMDYYWSLARDRAGSPLEKKQLDPTSLSERDRVTIPAPEPCFTSFRTYLAYVLYPPLYLAGPILNFNDYISQASYTAASITTRRTTLYGVRFILTLFCMEFLLHTAYVVAISKSDPDWSTYSPFELSMLGYFNLHIIWLKLLIPWRFFRLWSLIDGIDPAENVVRCMSDNYSALSFWRAWHRSYNRWIVRYVYVPLGGGPGGGTGKARGVLNMLAVFTFVALWHDINLQLLLWGWLVVFFVLPEVLATIAFPRSKWKHQPTAYRLICGVGAVFNIMMMMAANLVGFALGLDGLKGLVNGMLSSAAGVLYTVCACGALFVGAQVMFEHREEEKRKGIFLKF</sequence>
<accession>A0ABR0KE99</accession>
<dbReference type="PANTHER" id="PTHR13285">
    <property type="entry name" value="ACYLTRANSFERASE"/>
    <property type="match status" value="1"/>
</dbReference>
<reference evidence="8 9" key="1">
    <citation type="submission" date="2023-08" db="EMBL/GenBank/DDBJ databases">
        <title>Black Yeasts Isolated from many extreme environments.</title>
        <authorList>
            <person name="Coleine C."/>
            <person name="Stajich J.E."/>
            <person name="Selbmann L."/>
        </authorList>
    </citation>
    <scope>NUCLEOTIDE SEQUENCE [LARGE SCALE GENOMIC DNA]</scope>
    <source>
        <strain evidence="8 9">CCFEE 5885</strain>
    </source>
</reference>
<dbReference type="PANTHER" id="PTHR13285:SF18">
    <property type="entry name" value="PROTEIN-CYSTEINE N-PALMITOYLTRANSFERASE RASP"/>
    <property type="match status" value="1"/>
</dbReference>
<feature type="transmembrane region" description="Helical" evidence="7">
    <location>
        <begin position="172"/>
        <end position="196"/>
    </location>
</feature>
<evidence type="ECO:0000256" key="5">
    <source>
        <dbReference type="ARBA" id="ARBA00023136"/>
    </source>
</evidence>
<comment type="caution">
    <text evidence="8">The sequence shown here is derived from an EMBL/GenBank/DDBJ whole genome shotgun (WGS) entry which is preliminary data.</text>
</comment>
<evidence type="ECO:0000256" key="3">
    <source>
        <dbReference type="ARBA" id="ARBA00022692"/>
    </source>
</evidence>
<feature type="region of interest" description="Disordered" evidence="6">
    <location>
        <begin position="22"/>
        <end position="52"/>
    </location>
</feature>
<feature type="transmembrane region" description="Helical" evidence="7">
    <location>
        <begin position="577"/>
        <end position="602"/>
    </location>
</feature>
<evidence type="ECO:0000313" key="8">
    <source>
        <dbReference type="EMBL" id="KAK5093523.1"/>
    </source>
</evidence>
<dbReference type="Pfam" id="PF03062">
    <property type="entry name" value="MBOAT"/>
    <property type="match status" value="1"/>
</dbReference>
<comment type="similarity">
    <text evidence="2">Belongs to the membrane-bound acyltransferase family.</text>
</comment>
<keyword evidence="3 7" id="KW-0812">Transmembrane</keyword>
<organism evidence="8 9">
    <name type="scientific">Lithohypha guttulata</name>
    <dbReference type="NCBI Taxonomy" id="1690604"/>
    <lineage>
        <taxon>Eukaryota</taxon>
        <taxon>Fungi</taxon>
        <taxon>Dikarya</taxon>
        <taxon>Ascomycota</taxon>
        <taxon>Pezizomycotina</taxon>
        <taxon>Eurotiomycetes</taxon>
        <taxon>Chaetothyriomycetidae</taxon>
        <taxon>Chaetothyriales</taxon>
        <taxon>Trichomeriaceae</taxon>
        <taxon>Lithohypha</taxon>
    </lineage>
</organism>
<feature type="transmembrane region" description="Helical" evidence="7">
    <location>
        <begin position="369"/>
        <end position="389"/>
    </location>
</feature>
<evidence type="ECO:0000256" key="4">
    <source>
        <dbReference type="ARBA" id="ARBA00022989"/>
    </source>
</evidence>
<proteinExistence type="inferred from homology"/>
<gene>
    <name evidence="8" type="primary">GUP1</name>
    <name evidence="8" type="ORF">LTR24_004234</name>
</gene>
<feature type="transmembrane region" description="Helical" evidence="7">
    <location>
        <begin position="486"/>
        <end position="503"/>
    </location>
</feature>
<feature type="transmembrane region" description="Helical" evidence="7">
    <location>
        <begin position="401"/>
        <end position="420"/>
    </location>
</feature>
<comment type="subcellular location">
    <subcellularLocation>
        <location evidence="1">Membrane</location>
        <topology evidence="1">Multi-pass membrane protein</topology>
    </subcellularLocation>
</comment>
<dbReference type="Proteomes" id="UP001345013">
    <property type="component" value="Unassembled WGS sequence"/>
</dbReference>
<dbReference type="InterPro" id="IPR051085">
    <property type="entry name" value="MB_O-acyltransferase"/>
</dbReference>
<feature type="transmembrane region" description="Helical" evidence="7">
    <location>
        <begin position="540"/>
        <end position="565"/>
    </location>
</feature>
<keyword evidence="9" id="KW-1185">Reference proteome</keyword>
<dbReference type="InterPro" id="IPR004299">
    <property type="entry name" value="MBOAT_fam"/>
</dbReference>